<keyword evidence="2" id="KW-1185">Reference proteome</keyword>
<evidence type="ECO:0000313" key="1">
    <source>
        <dbReference type="EMBL" id="KAH9478097.1"/>
    </source>
</evidence>
<gene>
    <name evidence="1" type="ORF">JR316_0010335</name>
</gene>
<evidence type="ECO:0000313" key="2">
    <source>
        <dbReference type="Proteomes" id="UP000664032"/>
    </source>
</evidence>
<sequence length="233" mass="25907">MSTSDVPFSIPTRVQISVISGTLNSVVVFAILTGVYSIVYVGTMYFYITRRRATKSRMFAVQWYYLNLAIIENGDTRVSIFISALTRGSVTVYAVTQTAFCMMFIVSDALLICYQVWGQSVRVTVLPVALIMAETGYRINKVSNMDGANRSSSARFSHIIKVLIESAAVYLFIILVYAIQAAIPISSESLIKSPLLLEGYYLQTVITAVSVRSGSNFDCDKNCINVWKKQNYS</sequence>
<dbReference type="Proteomes" id="UP000664032">
    <property type="component" value="Unassembled WGS sequence"/>
</dbReference>
<accession>A0ACB8GRQ1</accession>
<name>A0ACB8GRQ1_PSICU</name>
<reference evidence="1" key="1">
    <citation type="submission" date="2021-10" db="EMBL/GenBank/DDBJ databases">
        <title>Psilocybe cubensis genome.</title>
        <authorList>
            <person name="Mckernan K.J."/>
            <person name="Crawford S."/>
            <person name="Trippe A."/>
            <person name="Kane L.T."/>
            <person name="Mclaughlin S."/>
        </authorList>
    </citation>
    <scope>NUCLEOTIDE SEQUENCE</scope>
    <source>
        <strain evidence="1">MGC-MH-2018</strain>
    </source>
</reference>
<dbReference type="EMBL" id="JAFIQS020000009">
    <property type="protein sequence ID" value="KAH9478097.1"/>
    <property type="molecule type" value="Genomic_DNA"/>
</dbReference>
<comment type="caution">
    <text evidence="1">The sequence shown here is derived from an EMBL/GenBank/DDBJ whole genome shotgun (WGS) entry which is preliminary data.</text>
</comment>
<proteinExistence type="predicted"/>
<protein>
    <submittedName>
        <fullName evidence="1">Uncharacterized protein</fullName>
    </submittedName>
</protein>
<organism evidence="1 2">
    <name type="scientific">Psilocybe cubensis</name>
    <name type="common">Psychedelic mushroom</name>
    <name type="synonym">Stropharia cubensis</name>
    <dbReference type="NCBI Taxonomy" id="181762"/>
    <lineage>
        <taxon>Eukaryota</taxon>
        <taxon>Fungi</taxon>
        <taxon>Dikarya</taxon>
        <taxon>Basidiomycota</taxon>
        <taxon>Agaricomycotina</taxon>
        <taxon>Agaricomycetes</taxon>
        <taxon>Agaricomycetidae</taxon>
        <taxon>Agaricales</taxon>
        <taxon>Agaricineae</taxon>
        <taxon>Strophariaceae</taxon>
        <taxon>Psilocybe</taxon>
    </lineage>
</organism>